<reference evidence="2" key="1">
    <citation type="submission" date="2020-12" db="EMBL/GenBank/DDBJ databases">
        <title>Taurinivorans muris gen. nov., sp. nov., fundamental and realized metabolic niche of a ubiquitous sulfidogenic bacterium in the murine intestine.</title>
        <authorList>
            <person name="Ye H."/>
            <person name="Hanson B.T."/>
            <person name="Loy A."/>
        </authorList>
    </citation>
    <scope>NUCLEOTIDE SEQUENCE</scope>
    <source>
        <strain evidence="2">LT0009</strain>
    </source>
</reference>
<dbReference type="PANTHER" id="PTHR42743">
    <property type="entry name" value="AMINO-ACID AMINOTRANSFERASE"/>
    <property type="match status" value="1"/>
</dbReference>
<evidence type="ECO:0000313" key="3">
    <source>
        <dbReference type="Proteomes" id="UP001058120"/>
    </source>
</evidence>
<proteinExistence type="inferred from homology"/>
<dbReference type="Gene3D" id="3.20.10.10">
    <property type="entry name" value="D-amino Acid Aminotransferase, subunit A, domain 2"/>
    <property type="match status" value="1"/>
</dbReference>
<protein>
    <submittedName>
        <fullName evidence="2">Aminotransferase class IV</fullName>
    </submittedName>
</protein>
<dbReference type="InterPro" id="IPR050571">
    <property type="entry name" value="Class-IV_PLP-Dep_Aminotrnsfr"/>
</dbReference>
<keyword evidence="2" id="KW-0808">Transferase</keyword>
<organism evidence="2 3">
    <name type="scientific">Taurinivorans muris</name>
    <dbReference type="NCBI Taxonomy" id="2787751"/>
    <lineage>
        <taxon>Bacteria</taxon>
        <taxon>Pseudomonadati</taxon>
        <taxon>Thermodesulfobacteriota</taxon>
        <taxon>Desulfovibrionia</taxon>
        <taxon>Desulfovibrionales</taxon>
        <taxon>Desulfovibrionaceae</taxon>
        <taxon>Taurinivorans</taxon>
    </lineage>
</organism>
<accession>A0ABY5XYU4</accession>
<keyword evidence="3" id="KW-1185">Reference proteome</keyword>
<evidence type="ECO:0000313" key="2">
    <source>
        <dbReference type="EMBL" id="UWX05060.1"/>
    </source>
</evidence>
<keyword evidence="2" id="KW-0032">Aminotransferase</keyword>
<sequence length="314" mass="34276">MATPLISSQEWIQKVQDTPRKAENFVTAFYEHSIGAICTDARLLRIPLDDHLVHRGDGCFESLTIAENRVLELDAHIARLEHSAAKLGIRAPLPYAEIRQIVLDTAKAGGAAHGSAKLLMGRGEGGLGISPKECPVASFYCVAAKGNPPDPGYWEQGITACRSAIPAKQPFLAQIKSTNYLPNVFMAQEAEAKGVNVSISFDEDGYLAEAAIANVGIIDKNNIFVLPHFKRALAGTTALMAKSIAETYMRTETRNIREEEIFEAKEFLLFGTGSQCVAITHYEGEKIADGVPMENAKKLQKLIYQKLIETGTPF</sequence>
<dbReference type="Pfam" id="PF01063">
    <property type="entry name" value="Aminotran_4"/>
    <property type="match status" value="1"/>
</dbReference>
<dbReference type="InterPro" id="IPR043131">
    <property type="entry name" value="BCAT-like_N"/>
</dbReference>
<dbReference type="SUPFAM" id="SSF56752">
    <property type="entry name" value="D-aminoacid aminotransferase-like PLP-dependent enzymes"/>
    <property type="match status" value="1"/>
</dbReference>
<gene>
    <name evidence="2" type="ORF">JBF11_06145</name>
</gene>
<dbReference type="EMBL" id="CP065938">
    <property type="protein sequence ID" value="UWX05060.1"/>
    <property type="molecule type" value="Genomic_DNA"/>
</dbReference>
<comment type="similarity">
    <text evidence="1">Belongs to the class-IV pyridoxal-phosphate-dependent aminotransferase family.</text>
</comment>
<dbReference type="GO" id="GO:0008483">
    <property type="term" value="F:transaminase activity"/>
    <property type="evidence" value="ECO:0007669"/>
    <property type="project" value="UniProtKB-KW"/>
</dbReference>
<dbReference type="RefSeq" id="WP_334314620.1">
    <property type="nucleotide sequence ID" value="NZ_CP065938.1"/>
</dbReference>
<dbReference type="InterPro" id="IPR036038">
    <property type="entry name" value="Aminotransferase-like"/>
</dbReference>
<dbReference type="CDD" id="cd00449">
    <property type="entry name" value="PLPDE_IV"/>
    <property type="match status" value="1"/>
</dbReference>
<dbReference type="InterPro" id="IPR001544">
    <property type="entry name" value="Aminotrans_IV"/>
</dbReference>
<name>A0ABY5XYU4_9BACT</name>
<dbReference type="PANTHER" id="PTHR42743:SF22">
    <property type="entry name" value="D-AMINO-ACID TRANSAMINASE, CHLOROPLASTIC"/>
    <property type="match status" value="1"/>
</dbReference>
<dbReference type="InterPro" id="IPR043132">
    <property type="entry name" value="BCAT-like_C"/>
</dbReference>
<evidence type="ECO:0000256" key="1">
    <source>
        <dbReference type="ARBA" id="ARBA00009320"/>
    </source>
</evidence>
<dbReference type="Gene3D" id="3.30.470.10">
    <property type="match status" value="1"/>
</dbReference>
<dbReference type="Proteomes" id="UP001058120">
    <property type="component" value="Chromosome"/>
</dbReference>